<reference evidence="2" key="1">
    <citation type="submission" date="2018-11" db="EMBL/GenBank/DDBJ databases">
        <title>Proposal to divide the Flavobacteriaceae and reorganize its genera based on Amino Acid Identity values calculated from whole genome sequences.</title>
        <authorList>
            <person name="Nicholson A.C."/>
            <person name="Gulvik C.A."/>
            <person name="Whitney A.M."/>
            <person name="Humrighouse B.W."/>
            <person name="Bell M."/>
            <person name="Holmes B."/>
            <person name="Steigerwalt A.G."/>
            <person name="Villarma A."/>
            <person name="Sheth M."/>
            <person name="Batra D."/>
            <person name="Pryor J."/>
            <person name="Bernardet J.-F."/>
            <person name="Hugo C."/>
            <person name="Kampfer P."/>
            <person name="Newman J."/>
            <person name="McQuiston J.R."/>
        </authorList>
    </citation>
    <scope>NUCLEOTIDE SEQUENCE [LARGE SCALE GENOMIC DNA]</scope>
    <source>
        <strain evidence="2">G0229</strain>
    </source>
</reference>
<dbReference type="Proteomes" id="UP000271193">
    <property type="component" value="Chromosome"/>
</dbReference>
<dbReference type="InterPro" id="IPR011101">
    <property type="entry name" value="DUF5131"/>
</dbReference>
<sequence length="235" mass="27898">MEIVNISKLIKTLNPVNGCRAGCVYCYARKINNRFKITPDFEIPEFSPHRLKQIKQTQKSQTYFMTSMSDFSDWQEEWRTIVFDYIKDFPQHNFIFLTKFPERIHFHTDLENVWIGATITAKNEKRRIDSLRNNIKARNYFLTFEPLLNDLGELNLQDIKWIVIGSETGNRKGKVTVKREWVNNIMKQVNKENVSVFMKDSLTSIVNSDDMRQELPFIDMGKNKEEEHQISFNFK</sequence>
<proteinExistence type="predicted"/>
<evidence type="ECO:0000313" key="1">
    <source>
        <dbReference type="EMBL" id="AZB23399.1"/>
    </source>
</evidence>
<dbReference type="GeneID" id="99063485"/>
<dbReference type="RefSeq" id="WP_123868549.1">
    <property type="nucleotide sequence ID" value="NZ_CP033932.1"/>
</dbReference>
<protein>
    <submittedName>
        <fullName evidence="1">DUF5131 family protein</fullName>
    </submittedName>
</protein>
<dbReference type="AlphaFoldDB" id="A0A3G6T659"/>
<name>A0A3G6T659_9FLAO</name>
<keyword evidence="2" id="KW-1185">Reference proteome</keyword>
<organism evidence="1 2">
    <name type="scientific">Chryseobacterium bernardetii</name>
    <dbReference type="NCBI Taxonomy" id="1241978"/>
    <lineage>
        <taxon>Bacteria</taxon>
        <taxon>Pseudomonadati</taxon>
        <taxon>Bacteroidota</taxon>
        <taxon>Flavobacteriia</taxon>
        <taxon>Flavobacteriales</taxon>
        <taxon>Weeksellaceae</taxon>
        <taxon>Chryseobacterium group</taxon>
        <taxon>Chryseobacterium</taxon>
    </lineage>
</organism>
<dbReference type="EMBL" id="CP033932">
    <property type="protein sequence ID" value="AZB23399.1"/>
    <property type="molecule type" value="Genomic_DNA"/>
</dbReference>
<accession>A0A3G6T659</accession>
<dbReference type="KEGG" id="cben:EG339_01545"/>
<dbReference type="Pfam" id="PF07505">
    <property type="entry name" value="DUF5131"/>
    <property type="match status" value="1"/>
</dbReference>
<evidence type="ECO:0000313" key="2">
    <source>
        <dbReference type="Proteomes" id="UP000271193"/>
    </source>
</evidence>
<gene>
    <name evidence="1" type="ORF">EG339_01545</name>
</gene>